<dbReference type="EMBL" id="QGMG01001453">
    <property type="protein sequence ID" value="TVY47856.1"/>
    <property type="molecule type" value="Genomic_DNA"/>
</dbReference>
<proteinExistence type="predicted"/>
<gene>
    <name evidence="2" type="ORF">LCER1_G008860</name>
</gene>
<dbReference type="OrthoDB" id="3562065at2759"/>
<evidence type="ECO:0000256" key="1">
    <source>
        <dbReference type="SAM" id="MobiDB-lite"/>
    </source>
</evidence>
<sequence length="142" mass="16487">MSAQYSSSSSSASSQHHSSQSQKQYYLTNSNSTSTTNNNSNSTEEVEESWKVPYAIEDEDLVFDGKPLNMLYEENRECETRDKGEKRGRGRMEWSGMDWMEEKGRLLLGFRFSQALLLMWRLGTWHDVTARMPIWAGRWFAP</sequence>
<comment type="caution">
    <text evidence="2">The sequence shown here is derived from an EMBL/GenBank/DDBJ whole genome shotgun (WGS) entry which is preliminary data.</text>
</comment>
<evidence type="ECO:0000313" key="2">
    <source>
        <dbReference type="EMBL" id="TVY47856.1"/>
    </source>
</evidence>
<dbReference type="AlphaFoldDB" id="A0A7D8UKS8"/>
<keyword evidence="3" id="KW-1185">Reference proteome</keyword>
<evidence type="ECO:0000313" key="3">
    <source>
        <dbReference type="Proteomes" id="UP000481288"/>
    </source>
</evidence>
<protein>
    <submittedName>
        <fullName evidence="2">Uncharacterized protein</fullName>
    </submittedName>
</protein>
<reference evidence="2 3" key="1">
    <citation type="submission" date="2018-05" db="EMBL/GenBank/DDBJ databases">
        <title>Whole genome sequencing for identification of molecular markers to develop diagnostic detection tools for the regulated plant pathogen Lachnellula willkommii.</title>
        <authorList>
            <person name="Giroux E."/>
            <person name="Bilodeau G."/>
        </authorList>
    </citation>
    <scope>NUCLEOTIDE SEQUENCE [LARGE SCALE GENOMIC DNA]</scope>
    <source>
        <strain evidence="2 3">CBS 625.97</strain>
    </source>
</reference>
<feature type="compositionally biased region" description="Low complexity" evidence="1">
    <location>
        <begin position="1"/>
        <end position="43"/>
    </location>
</feature>
<name>A0A7D8UKS8_9HELO</name>
<feature type="region of interest" description="Disordered" evidence="1">
    <location>
        <begin position="1"/>
        <end position="50"/>
    </location>
</feature>
<accession>A0A7D8UKS8</accession>
<organism evidence="2 3">
    <name type="scientific">Lachnellula cervina</name>
    <dbReference type="NCBI Taxonomy" id="1316786"/>
    <lineage>
        <taxon>Eukaryota</taxon>
        <taxon>Fungi</taxon>
        <taxon>Dikarya</taxon>
        <taxon>Ascomycota</taxon>
        <taxon>Pezizomycotina</taxon>
        <taxon>Leotiomycetes</taxon>
        <taxon>Helotiales</taxon>
        <taxon>Lachnaceae</taxon>
        <taxon>Lachnellula</taxon>
    </lineage>
</organism>
<dbReference type="Proteomes" id="UP000481288">
    <property type="component" value="Unassembled WGS sequence"/>
</dbReference>